<dbReference type="GO" id="GO:0016024">
    <property type="term" value="P:CDP-diacylglycerol biosynthetic process"/>
    <property type="evidence" value="ECO:0007669"/>
    <property type="project" value="UniProtKB-UniPathway"/>
</dbReference>
<dbReference type="Proteomes" id="UP000034883">
    <property type="component" value="Chromosome"/>
</dbReference>
<evidence type="ECO:0000256" key="6">
    <source>
        <dbReference type="ARBA" id="ARBA00022679"/>
    </source>
</evidence>
<dbReference type="KEGG" id="samy:DB32_003106"/>
<gene>
    <name evidence="13" type="ORF">DB32_003106</name>
</gene>
<proteinExistence type="inferred from homology"/>
<dbReference type="Pfam" id="PF01553">
    <property type="entry name" value="Acyltransferase"/>
    <property type="match status" value="1"/>
</dbReference>
<evidence type="ECO:0000313" key="14">
    <source>
        <dbReference type="Proteomes" id="UP000034883"/>
    </source>
</evidence>
<protein>
    <recommendedName>
        <fullName evidence="5">Glycerol-3-phosphate acyltransferase</fullName>
        <ecNumber evidence="4">2.3.1.15</ecNumber>
    </recommendedName>
</protein>
<keyword evidence="7" id="KW-0472">Membrane</keyword>
<dbReference type="EMBL" id="CP011125">
    <property type="protein sequence ID" value="AKF05957.1"/>
    <property type="molecule type" value="Genomic_DNA"/>
</dbReference>
<organism evidence="13 14">
    <name type="scientific">Sandaracinus amylolyticus</name>
    <dbReference type="NCBI Taxonomy" id="927083"/>
    <lineage>
        <taxon>Bacteria</taxon>
        <taxon>Pseudomonadati</taxon>
        <taxon>Myxococcota</taxon>
        <taxon>Polyangia</taxon>
        <taxon>Polyangiales</taxon>
        <taxon>Sandaracinaceae</taxon>
        <taxon>Sandaracinus</taxon>
    </lineage>
</organism>
<evidence type="ECO:0000256" key="7">
    <source>
        <dbReference type="ARBA" id="ARBA00023136"/>
    </source>
</evidence>
<evidence type="ECO:0000256" key="9">
    <source>
        <dbReference type="ARBA" id="ARBA00048427"/>
    </source>
</evidence>
<dbReference type="InterPro" id="IPR002123">
    <property type="entry name" value="Plipid/glycerol_acylTrfase"/>
</dbReference>
<dbReference type="PANTHER" id="PTHR12563">
    <property type="entry name" value="GLYCEROL-3-PHOSPHATE ACYLTRANSFERASE"/>
    <property type="match status" value="1"/>
</dbReference>
<dbReference type="Pfam" id="PF19277">
    <property type="entry name" value="GPAT_C"/>
    <property type="match status" value="1"/>
</dbReference>
<evidence type="ECO:0000256" key="2">
    <source>
        <dbReference type="ARBA" id="ARBA00004765"/>
    </source>
</evidence>
<dbReference type="SUPFAM" id="SSF69593">
    <property type="entry name" value="Glycerol-3-phosphate (1)-acyltransferase"/>
    <property type="match status" value="1"/>
</dbReference>
<feature type="region of interest" description="Disordered" evidence="11">
    <location>
        <begin position="1"/>
        <end position="37"/>
    </location>
</feature>
<evidence type="ECO:0000256" key="5">
    <source>
        <dbReference type="ARBA" id="ARBA00013432"/>
    </source>
</evidence>
<keyword evidence="10" id="KW-0175">Coiled coil</keyword>
<evidence type="ECO:0000256" key="11">
    <source>
        <dbReference type="SAM" id="MobiDB-lite"/>
    </source>
</evidence>
<feature type="region of interest" description="Disordered" evidence="11">
    <location>
        <begin position="573"/>
        <end position="593"/>
    </location>
</feature>
<dbReference type="InterPro" id="IPR022284">
    <property type="entry name" value="GPAT/DHAPAT"/>
</dbReference>
<feature type="coiled-coil region" evidence="10">
    <location>
        <begin position="307"/>
        <end position="334"/>
    </location>
</feature>
<reference evidence="13 14" key="1">
    <citation type="submission" date="2015-03" db="EMBL/GenBank/DDBJ databases">
        <title>Genome assembly of Sandaracinus amylolyticus DSM 53668.</title>
        <authorList>
            <person name="Sharma G."/>
            <person name="Subramanian S."/>
        </authorList>
    </citation>
    <scope>NUCLEOTIDE SEQUENCE [LARGE SCALE GENOMIC DNA]</scope>
    <source>
        <strain evidence="13 14">DSM 53668</strain>
    </source>
</reference>
<dbReference type="SMART" id="SM00563">
    <property type="entry name" value="PlsC"/>
    <property type="match status" value="1"/>
</dbReference>
<dbReference type="RefSeq" id="WP_053233171.1">
    <property type="nucleotide sequence ID" value="NZ_CP011125.1"/>
</dbReference>
<dbReference type="STRING" id="927083.DB32_003106"/>
<dbReference type="InterPro" id="IPR045520">
    <property type="entry name" value="GPAT/DHAPAT_C"/>
</dbReference>
<dbReference type="GO" id="GO:0012505">
    <property type="term" value="C:endomembrane system"/>
    <property type="evidence" value="ECO:0007669"/>
    <property type="project" value="UniProtKB-SubCell"/>
</dbReference>
<feature type="domain" description="Phospholipid/glycerol acyltransferase" evidence="12">
    <location>
        <begin position="382"/>
        <end position="509"/>
    </location>
</feature>
<evidence type="ECO:0000259" key="12">
    <source>
        <dbReference type="SMART" id="SM00563"/>
    </source>
</evidence>
<comment type="pathway">
    <text evidence="2">Phospholipid metabolism; CDP-diacylglycerol biosynthesis; CDP-diacylglycerol from sn-glycerol 3-phosphate: step 1/3.</text>
</comment>
<dbReference type="CDD" id="cd07993">
    <property type="entry name" value="LPLAT_DHAPAT-like"/>
    <property type="match status" value="1"/>
</dbReference>
<evidence type="ECO:0000256" key="3">
    <source>
        <dbReference type="ARBA" id="ARBA00007937"/>
    </source>
</evidence>
<dbReference type="OrthoDB" id="335193at2"/>
<keyword evidence="8 13" id="KW-0012">Acyltransferase</keyword>
<evidence type="ECO:0000313" key="13">
    <source>
        <dbReference type="EMBL" id="AKF05957.1"/>
    </source>
</evidence>
<comment type="catalytic activity">
    <reaction evidence="9">
        <text>sn-glycerol 3-phosphate + an acyl-CoA = a 1-acyl-sn-glycero-3-phosphate + CoA</text>
        <dbReference type="Rhea" id="RHEA:15325"/>
        <dbReference type="ChEBI" id="CHEBI:57287"/>
        <dbReference type="ChEBI" id="CHEBI:57597"/>
        <dbReference type="ChEBI" id="CHEBI:57970"/>
        <dbReference type="ChEBI" id="CHEBI:58342"/>
        <dbReference type="EC" id="2.3.1.15"/>
    </reaction>
</comment>
<keyword evidence="14" id="KW-1185">Reference proteome</keyword>
<dbReference type="PANTHER" id="PTHR12563:SF17">
    <property type="entry name" value="DIHYDROXYACETONE PHOSPHATE ACYLTRANSFERASE"/>
    <property type="match status" value="1"/>
</dbReference>
<name>A0A0F6YJ94_9BACT</name>
<dbReference type="InterPro" id="IPR041728">
    <property type="entry name" value="GPAT/DHAPAT_LPLAT"/>
</dbReference>
<comment type="similarity">
    <text evidence="3">Belongs to the GPAT/DAPAT family.</text>
</comment>
<dbReference type="GO" id="GO:0004366">
    <property type="term" value="F:glycerol-3-phosphate O-acyltransferase activity"/>
    <property type="evidence" value="ECO:0007669"/>
    <property type="project" value="UniProtKB-EC"/>
</dbReference>
<evidence type="ECO:0000256" key="8">
    <source>
        <dbReference type="ARBA" id="ARBA00023315"/>
    </source>
</evidence>
<dbReference type="AlphaFoldDB" id="A0A0F6YJ94"/>
<comment type="subcellular location">
    <subcellularLocation>
        <location evidence="1">Endomembrane system</location>
        <topology evidence="1">Peripheral membrane protein</topology>
    </subcellularLocation>
</comment>
<evidence type="ECO:0000256" key="1">
    <source>
        <dbReference type="ARBA" id="ARBA00004184"/>
    </source>
</evidence>
<dbReference type="EC" id="2.3.1.15" evidence="4"/>
<keyword evidence="6 13" id="KW-0808">Transferase</keyword>
<sequence>MSQLPPSAAVGPSNVPPRGPVEEPAGSPPARTSEDRYRPVVYQPSSAWRSLYERFFAHIKLDERWEPTVRQQAERGLVVYVARSLSFLDFLALDFLTKKHGLPLVRFTNDVGMFVAEPFGRGSRRMRLQKQIPDDRALIDTLQGEHSALLFLRRPPRLQGNGRLFARSTKGDDMEVDLIRTLVELQRKTSKPIVLVPQTFVWTKRPASTQRRSAIDLIFGPAEWPGRIRVFLQFLANYKNSLLRSGEPFDVRAFLDEHQDMTDAQAADAIRYALLRRMERERSLVLGPAKKTSTRIVDELMRSPRVRKHLDHAAKEAKREVVEIEREARRDLDKLCAAPDTNVVHFFHRFLDTVVWNRIYDGMVVDREGLERVREAARKGPLVLLPSHKSHVDYLVVSDLLYREGLAPPLIAAGDNLSFFPLGPFLRRSGAFFIKRSFKGKKLYPQLVDAYVRKILVEGWNVELFVEGGRSRTGKLLPPKLGILSMIVDAALQLRDREITFVPISIGYERIIEEKSYVHEQSGGEKQPESIGGLLATGRVLRSKYGRLYLQFGETMSFRGLVDEAVALAGKNDRARGAPSVQNGESGLSPPQRRALVQRIAHRVTYEINRATVVTPAALCATALMAHRRRGITHDQLVRQARTMVATLERLAARIAKPVIDDEGRFRPETLSEALRLFEDAKLVVTVDDGKGDPKRGEPPDEPIYQIPEERRIALEYHKNTILHFFVPSALISSALLAMNGEAELETLRDRVRRVSRLFKLEFMYRADAEFDEIFDDALGSMRAAGEVEIVGSMVRRGGGASGAQVARYAEMLRSYFESYRLALLSVRALRNGEVASLGKKEWLKNALALGQRRYLSGQITLRESVARPKLENALAALHDHQLVRVEGDHIKPGALIDDGTTYVDLDRVLIEHLVID</sequence>
<dbReference type="UniPathway" id="UPA00557">
    <property type="reaction ID" value="UER00612"/>
</dbReference>
<evidence type="ECO:0000256" key="4">
    <source>
        <dbReference type="ARBA" id="ARBA00013113"/>
    </source>
</evidence>
<evidence type="ECO:0000256" key="10">
    <source>
        <dbReference type="SAM" id="Coils"/>
    </source>
</evidence>
<accession>A0A0F6YJ94</accession>